<dbReference type="NCBIfam" id="NF037981">
    <property type="entry name" value="NCS2_1"/>
    <property type="match status" value="1"/>
</dbReference>
<evidence type="ECO:0000256" key="2">
    <source>
        <dbReference type="ARBA" id="ARBA00008821"/>
    </source>
</evidence>
<feature type="transmembrane region" description="Helical" evidence="7">
    <location>
        <begin position="82"/>
        <end position="100"/>
    </location>
</feature>
<protein>
    <submittedName>
        <fullName evidence="8">Xanthine permease</fullName>
    </submittedName>
</protein>
<comment type="similarity">
    <text evidence="2">Belongs to the nucleobase:cation symporter-2 (NCS2) (TC 2.A.40) family.</text>
</comment>
<feature type="transmembrane region" description="Helical" evidence="7">
    <location>
        <begin position="409"/>
        <end position="432"/>
    </location>
</feature>
<dbReference type="AlphaFoldDB" id="A0A498H330"/>
<evidence type="ECO:0000256" key="3">
    <source>
        <dbReference type="ARBA" id="ARBA00022448"/>
    </source>
</evidence>
<dbReference type="Pfam" id="PF00860">
    <property type="entry name" value="Xan_ur_permease"/>
    <property type="match status" value="1"/>
</dbReference>
<evidence type="ECO:0000313" key="9">
    <source>
        <dbReference type="Proteomes" id="UP000290932"/>
    </source>
</evidence>
<dbReference type="InterPro" id="IPR036890">
    <property type="entry name" value="HATPase_C_sf"/>
</dbReference>
<organism evidence="8 9">
    <name type="scientific">Methanoculleus taiwanensis</name>
    <dbReference type="NCBI Taxonomy" id="1550565"/>
    <lineage>
        <taxon>Archaea</taxon>
        <taxon>Methanobacteriati</taxon>
        <taxon>Methanobacteriota</taxon>
        <taxon>Stenosarchaea group</taxon>
        <taxon>Methanomicrobia</taxon>
        <taxon>Methanomicrobiales</taxon>
        <taxon>Methanomicrobiaceae</taxon>
        <taxon>Methanoculleus</taxon>
    </lineage>
</organism>
<dbReference type="PANTHER" id="PTHR42810:SF2">
    <property type="entry name" value="PURINE PERMEASE C1399.01C-RELATED"/>
    <property type="match status" value="1"/>
</dbReference>
<feature type="transmembrane region" description="Helical" evidence="7">
    <location>
        <begin position="195"/>
        <end position="217"/>
    </location>
</feature>
<keyword evidence="3" id="KW-0813">Transport</keyword>
<comment type="caution">
    <text evidence="8">The sequence shown here is derived from an EMBL/GenBank/DDBJ whole genome shotgun (WGS) entry which is preliminary data.</text>
</comment>
<evidence type="ECO:0000256" key="4">
    <source>
        <dbReference type="ARBA" id="ARBA00022692"/>
    </source>
</evidence>
<evidence type="ECO:0000313" key="8">
    <source>
        <dbReference type="EMBL" id="RXE56396.1"/>
    </source>
</evidence>
<evidence type="ECO:0000256" key="6">
    <source>
        <dbReference type="ARBA" id="ARBA00023136"/>
    </source>
</evidence>
<feature type="transmembrane region" description="Helical" evidence="7">
    <location>
        <begin position="353"/>
        <end position="372"/>
    </location>
</feature>
<feature type="transmembrane region" description="Helical" evidence="7">
    <location>
        <begin position="170"/>
        <end position="188"/>
    </location>
</feature>
<dbReference type="RefSeq" id="WP_128694185.1">
    <property type="nucleotide sequence ID" value="NZ_LHQS01000002.1"/>
</dbReference>
<feature type="transmembrane region" description="Helical" evidence="7">
    <location>
        <begin position="324"/>
        <end position="347"/>
    </location>
</feature>
<reference evidence="8 9" key="1">
    <citation type="journal article" date="2015" name="Int. J. Syst. Evol. Microbiol.">
        <title>Methanoculleus taiwanensis sp. nov., a methanogen isolated from deep marine sediment at the deformation front area near Taiwan.</title>
        <authorList>
            <person name="Weng C.Y."/>
            <person name="Chen S.C."/>
            <person name="Lai M.C."/>
            <person name="Wu S.Y."/>
            <person name="Lin S."/>
            <person name="Yang T.F."/>
            <person name="Chen P.C."/>
        </authorList>
    </citation>
    <scope>NUCLEOTIDE SEQUENCE [LARGE SCALE GENOMIC DNA]</scope>
    <source>
        <strain evidence="8 9">CYW4</strain>
    </source>
</reference>
<proteinExistence type="inferred from homology"/>
<dbReference type="Gene3D" id="3.30.565.10">
    <property type="entry name" value="Histidine kinase-like ATPase, C-terminal domain"/>
    <property type="match status" value="1"/>
</dbReference>
<dbReference type="Proteomes" id="UP000290932">
    <property type="component" value="Unassembled WGS sequence"/>
</dbReference>
<feature type="transmembrane region" description="Helical" evidence="7">
    <location>
        <begin position="237"/>
        <end position="258"/>
    </location>
</feature>
<gene>
    <name evidence="8" type="ORF">ABH15_09935</name>
</gene>
<keyword evidence="4 7" id="KW-0812">Transmembrane</keyword>
<feature type="transmembrane region" description="Helical" evidence="7">
    <location>
        <begin position="384"/>
        <end position="403"/>
    </location>
</feature>
<dbReference type="PANTHER" id="PTHR42810">
    <property type="entry name" value="PURINE PERMEASE C1399.01C-RELATED"/>
    <property type="match status" value="1"/>
</dbReference>
<dbReference type="OrthoDB" id="76842at2157"/>
<dbReference type="EMBL" id="LHQS01000002">
    <property type="protein sequence ID" value="RXE56396.1"/>
    <property type="molecule type" value="Genomic_DNA"/>
</dbReference>
<keyword evidence="6 7" id="KW-0472">Membrane</keyword>
<sequence>MPTKPPDLIYGVDETPPTVPLLLLGLQHIFIVMSALVFPVVIIRAVGGSAEDTAFVVTMSMLAGAIGTVLQTVNRRGIGSGYLCPAVCGPSYIAASLLAVQTGGLSLLYGMTAAAGVAETIFSRFLHRLRFLFPTEVTGVVVTMVGIAVIPIAVQNLIGTGTGDPVSEPAELIVAAVTLGTMIAASVWSKGGLRLYSVLVGMVAGYIAAGITGVLGADAIAQFVEAPLFALPEIRHPGWSFDAALLLPFIIVVLSSTFKTIGDLITCQKINDADWKRPDMQNISGGILADGLSAVVAGLLGGMGQATSSSNVGLSIGTGAASRAIAYVVAAILLVLVFVPKLAAAFVIMPAPVMGSVVIYAVTFIIVTGLRIITSRMMDARKTFVVGLSFIFGLAAGMIPGFADGMHPLVQPVFVSALSVATVTALVVNLVFRIGIAERQSLTLESGTGFPDAIFSFFERVGGAWGARPEVIRRAESAVNELMELVTITGAADGPVQVDVKFTEEALTIVARYRGRALDLEPGRLPADLLADGGDFSRLPVLLIRQYADTVRTDERDGECRVRLQFEH</sequence>
<feature type="transmembrane region" description="Helical" evidence="7">
    <location>
        <begin position="53"/>
        <end position="70"/>
    </location>
</feature>
<comment type="subcellular location">
    <subcellularLocation>
        <location evidence="1">Membrane</location>
        <topology evidence="1">Multi-pass membrane protein</topology>
    </subcellularLocation>
</comment>
<dbReference type="GO" id="GO:0005886">
    <property type="term" value="C:plasma membrane"/>
    <property type="evidence" value="ECO:0007669"/>
    <property type="project" value="TreeGrafter"/>
</dbReference>
<feature type="transmembrane region" description="Helical" evidence="7">
    <location>
        <begin position="106"/>
        <end position="125"/>
    </location>
</feature>
<evidence type="ECO:0000256" key="7">
    <source>
        <dbReference type="SAM" id="Phobius"/>
    </source>
</evidence>
<name>A0A498H330_9EURY</name>
<keyword evidence="5 7" id="KW-1133">Transmembrane helix</keyword>
<dbReference type="InterPro" id="IPR006043">
    <property type="entry name" value="NCS2"/>
</dbReference>
<feature type="transmembrane region" description="Helical" evidence="7">
    <location>
        <begin position="137"/>
        <end position="158"/>
    </location>
</feature>
<feature type="transmembrane region" description="Helical" evidence="7">
    <location>
        <begin position="21"/>
        <end position="47"/>
    </location>
</feature>
<evidence type="ECO:0000256" key="5">
    <source>
        <dbReference type="ARBA" id="ARBA00022989"/>
    </source>
</evidence>
<evidence type="ECO:0000256" key="1">
    <source>
        <dbReference type="ARBA" id="ARBA00004141"/>
    </source>
</evidence>
<keyword evidence="9" id="KW-1185">Reference proteome</keyword>
<dbReference type="GO" id="GO:0042907">
    <property type="term" value="F:xanthine transmembrane transporter activity"/>
    <property type="evidence" value="ECO:0007669"/>
    <property type="project" value="TreeGrafter"/>
</dbReference>
<accession>A0A498H330</accession>